<gene>
    <name evidence="1" type="ORF">B456_013G098700</name>
</gene>
<dbReference type="EMBL" id="CM001752">
    <property type="protein sequence ID" value="KJB80458.1"/>
    <property type="molecule type" value="Genomic_DNA"/>
</dbReference>
<name>A0A0D2TYL6_GOSRA</name>
<protein>
    <submittedName>
        <fullName evidence="1">Uncharacterized protein</fullName>
    </submittedName>
</protein>
<organism evidence="1 2">
    <name type="scientific">Gossypium raimondii</name>
    <name type="common">Peruvian cotton</name>
    <name type="synonym">Gossypium klotzschianum subsp. raimondii</name>
    <dbReference type="NCBI Taxonomy" id="29730"/>
    <lineage>
        <taxon>Eukaryota</taxon>
        <taxon>Viridiplantae</taxon>
        <taxon>Streptophyta</taxon>
        <taxon>Embryophyta</taxon>
        <taxon>Tracheophyta</taxon>
        <taxon>Spermatophyta</taxon>
        <taxon>Magnoliopsida</taxon>
        <taxon>eudicotyledons</taxon>
        <taxon>Gunneridae</taxon>
        <taxon>Pentapetalae</taxon>
        <taxon>rosids</taxon>
        <taxon>malvids</taxon>
        <taxon>Malvales</taxon>
        <taxon>Malvaceae</taxon>
        <taxon>Malvoideae</taxon>
        <taxon>Gossypium</taxon>
    </lineage>
</organism>
<proteinExistence type="predicted"/>
<evidence type="ECO:0000313" key="1">
    <source>
        <dbReference type="EMBL" id="KJB80458.1"/>
    </source>
</evidence>
<accession>A0A0D2TYL6</accession>
<dbReference type="AlphaFoldDB" id="A0A0D2TYL6"/>
<evidence type="ECO:0000313" key="2">
    <source>
        <dbReference type="Proteomes" id="UP000032304"/>
    </source>
</evidence>
<sequence>MISLFILFLLPFRPTLLFSLSLSFFIFTFLHCAVQTRVYFHHSTELNVRINSDNWSCSHFRFVSKQCKLTCRFESKKFVDMALFWLNLS</sequence>
<keyword evidence="2" id="KW-1185">Reference proteome</keyword>
<reference evidence="1 2" key="1">
    <citation type="journal article" date="2012" name="Nature">
        <title>Repeated polyploidization of Gossypium genomes and the evolution of spinnable cotton fibres.</title>
        <authorList>
            <person name="Paterson A.H."/>
            <person name="Wendel J.F."/>
            <person name="Gundlach H."/>
            <person name="Guo H."/>
            <person name="Jenkins J."/>
            <person name="Jin D."/>
            <person name="Llewellyn D."/>
            <person name="Showmaker K.C."/>
            <person name="Shu S."/>
            <person name="Udall J."/>
            <person name="Yoo M.J."/>
            <person name="Byers R."/>
            <person name="Chen W."/>
            <person name="Doron-Faigenboim A."/>
            <person name="Duke M.V."/>
            <person name="Gong L."/>
            <person name="Grimwood J."/>
            <person name="Grover C."/>
            <person name="Grupp K."/>
            <person name="Hu G."/>
            <person name="Lee T.H."/>
            <person name="Li J."/>
            <person name="Lin L."/>
            <person name="Liu T."/>
            <person name="Marler B.S."/>
            <person name="Page J.T."/>
            <person name="Roberts A.W."/>
            <person name="Romanel E."/>
            <person name="Sanders W.S."/>
            <person name="Szadkowski E."/>
            <person name="Tan X."/>
            <person name="Tang H."/>
            <person name="Xu C."/>
            <person name="Wang J."/>
            <person name="Wang Z."/>
            <person name="Zhang D."/>
            <person name="Zhang L."/>
            <person name="Ashrafi H."/>
            <person name="Bedon F."/>
            <person name="Bowers J.E."/>
            <person name="Brubaker C.L."/>
            <person name="Chee P.W."/>
            <person name="Das S."/>
            <person name="Gingle A.R."/>
            <person name="Haigler C.H."/>
            <person name="Harker D."/>
            <person name="Hoffmann L.V."/>
            <person name="Hovav R."/>
            <person name="Jones D.C."/>
            <person name="Lemke C."/>
            <person name="Mansoor S."/>
            <person name="ur Rahman M."/>
            <person name="Rainville L.N."/>
            <person name="Rambani A."/>
            <person name="Reddy U.K."/>
            <person name="Rong J.K."/>
            <person name="Saranga Y."/>
            <person name="Scheffler B.E."/>
            <person name="Scheffler J.A."/>
            <person name="Stelly D.M."/>
            <person name="Triplett B.A."/>
            <person name="Van Deynze A."/>
            <person name="Vaslin M.F."/>
            <person name="Waghmare V.N."/>
            <person name="Walford S.A."/>
            <person name="Wright R.J."/>
            <person name="Zaki E.A."/>
            <person name="Zhang T."/>
            <person name="Dennis E.S."/>
            <person name="Mayer K.F."/>
            <person name="Peterson D.G."/>
            <person name="Rokhsar D.S."/>
            <person name="Wang X."/>
            <person name="Schmutz J."/>
        </authorList>
    </citation>
    <scope>NUCLEOTIDE SEQUENCE [LARGE SCALE GENOMIC DNA]</scope>
</reference>
<dbReference type="Proteomes" id="UP000032304">
    <property type="component" value="Chromosome 13"/>
</dbReference>
<dbReference type="Gramene" id="KJB80458">
    <property type="protein sequence ID" value="KJB80458"/>
    <property type="gene ID" value="B456_013G098700"/>
</dbReference>